<dbReference type="AlphaFoldDB" id="A0A8J6GVK4"/>
<dbReference type="InterPro" id="IPR036051">
    <property type="entry name" value="KRAB_dom_sf"/>
</dbReference>
<dbReference type="PANTHER" id="PTHR14947">
    <property type="entry name" value="ZINC FINGER PROTEIN"/>
    <property type="match status" value="1"/>
</dbReference>
<proteinExistence type="predicted"/>
<evidence type="ECO:0000313" key="2">
    <source>
        <dbReference type="EMBL" id="KAH0517307.1"/>
    </source>
</evidence>
<evidence type="ECO:0000259" key="1">
    <source>
        <dbReference type="PROSITE" id="PS50805"/>
    </source>
</evidence>
<protein>
    <submittedName>
        <fullName evidence="2">Zinc finger protein 120</fullName>
    </submittedName>
</protein>
<dbReference type="EMBL" id="JAATJU010016849">
    <property type="protein sequence ID" value="KAH0517307.1"/>
    <property type="molecule type" value="Genomic_DNA"/>
</dbReference>
<comment type="caution">
    <text evidence="2">The sequence shown here is derived from an EMBL/GenBank/DDBJ whole genome shotgun (WGS) entry which is preliminary data.</text>
</comment>
<gene>
    <name evidence="2" type="ORF">LTLLF_121420</name>
</gene>
<dbReference type="PROSITE" id="PS50805">
    <property type="entry name" value="KRAB"/>
    <property type="match status" value="1"/>
</dbReference>
<dbReference type="SMART" id="SM00349">
    <property type="entry name" value="KRAB"/>
    <property type="match status" value="1"/>
</dbReference>
<dbReference type="InterPro" id="IPR001909">
    <property type="entry name" value="KRAB"/>
</dbReference>
<dbReference type="PANTHER" id="PTHR14947:SF26">
    <property type="entry name" value="RIKEN CDNA D130040H23 GENE"/>
    <property type="match status" value="1"/>
</dbReference>
<evidence type="ECO:0000313" key="3">
    <source>
        <dbReference type="Proteomes" id="UP000710432"/>
    </source>
</evidence>
<organism evidence="2 3">
    <name type="scientific">Microtus ochrogaster</name>
    <name type="common">Prairie vole</name>
    <dbReference type="NCBI Taxonomy" id="79684"/>
    <lineage>
        <taxon>Eukaryota</taxon>
        <taxon>Metazoa</taxon>
        <taxon>Chordata</taxon>
        <taxon>Craniata</taxon>
        <taxon>Vertebrata</taxon>
        <taxon>Euteleostomi</taxon>
        <taxon>Mammalia</taxon>
        <taxon>Eutheria</taxon>
        <taxon>Euarchontoglires</taxon>
        <taxon>Glires</taxon>
        <taxon>Rodentia</taxon>
        <taxon>Myomorpha</taxon>
        <taxon>Muroidea</taxon>
        <taxon>Cricetidae</taxon>
        <taxon>Arvicolinae</taxon>
        <taxon>Microtus</taxon>
    </lineage>
</organism>
<reference evidence="2" key="1">
    <citation type="submission" date="2020-03" db="EMBL/GenBank/DDBJ databases">
        <title>Studies in the Genomics of Life Span.</title>
        <authorList>
            <person name="Glass D."/>
        </authorList>
    </citation>
    <scope>NUCLEOTIDE SEQUENCE</scope>
    <source>
        <strain evidence="2">LTLLF</strain>
        <tissue evidence="2">Muscle</tissue>
    </source>
</reference>
<feature type="domain" description="KRAB" evidence="1">
    <location>
        <begin position="33"/>
        <end position="112"/>
    </location>
</feature>
<dbReference type="CDD" id="cd07765">
    <property type="entry name" value="KRAB_A-box"/>
    <property type="match status" value="1"/>
</dbReference>
<dbReference type="SUPFAM" id="SSF109640">
    <property type="entry name" value="KRAB domain (Kruppel-associated box)"/>
    <property type="match status" value="1"/>
</dbReference>
<accession>A0A8J6GVK4</accession>
<dbReference type="InterPro" id="IPR039938">
    <property type="entry name" value="Sp4-like"/>
</dbReference>
<dbReference type="Pfam" id="PF01352">
    <property type="entry name" value="KRAB"/>
    <property type="match status" value="1"/>
</dbReference>
<dbReference type="GO" id="GO:0006355">
    <property type="term" value="P:regulation of DNA-templated transcription"/>
    <property type="evidence" value="ECO:0007669"/>
    <property type="project" value="InterPro"/>
</dbReference>
<name>A0A8J6GVK4_MICOH</name>
<dbReference type="Gene3D" id="6.10.140.140">
    <property type="match status" value="1"/>
</dbReference>
<dbReference type="Proteomes" id="UP000710432">
    <property type="component" value="Unassembled WGS sequence"/>
</dbReference>
<sequence>MKHNNYAIVKDIDIVISITLSVVHMYGIFQNAVTYDDVHIHFSCEEWALLQPSQKILYKDVMLETYSNLTALGIKEVILKRSPMHVVNVVKPFHSGVTSTFIKESILEKSPMNVRNVEKRFHNRVISTLIKEPILERNPVNVNSVVKHLQITVILKDMKEFIQE</sequence>